<reference evidence="5 6" key="1">
    <citation type="journal article" date="2018" name="New Phytol.">
        <title>Phylogenomics of Endogonaceae and evolution of mycorrhizas within Mucoromycota.</title>
        <authorList>
            <person name="Chang Y."/>
            <person name="Desiro A."/>
            <person name="Na H."/>
            <person name="Sandor L."/>
            <person name="Lipzen A."/>
            <person name="Clum A."/>
            <person name="Barry K."/>
            <person name="Grigoriev I.V."/>
            <person name="Martin F.M."/>
            <person name="Stajich J.E."/>
            <person name="Smith M.E."/>
            <person name="Bonito G."/>
            <person name="Spatafora J.W."/>
        </authorList>
    </citation>
    <scope>NUCLEOTIDE SEQUENCE [LARGE SCALE GENOMIC DNA]</scope>
    <source>
        <strain evidence="5 6">AD002</strain>
    </source>
</reference>
<accession>A0A433QMI6</accession>
<organism evidence="5 6">
    <name type="scientific">Jimgerdemannia flammicorona</name>
    <dbReference type="NCBI Taxonomy" id="994334"/>
    <lineage>
        <taxon>Eukaryota</taxon>
        <taxon>Fungi</taxon>
        <taxon>Fungi incertae sedis</taxon>
        <taxon>Mucoromycota</taxon>
        <taxon>Mucoromycotina</taxon>
        <taxon>Endogonomycetes</taxon>
        <taxon>Endogonales</taxon>
        <taxon>Endogonaceae</taxon>
        <taxon>Jimgerdemannia</taxon>
    </lineage>
</organism>
<gene>
    <name evidence="5" type="ORF">BC938DRAFT_478656</name>
</gene>
<feature type="compositionally biased region" description="Basic and acidic residues" evidence="3">
    <location>
        <begin position="119"/>
        <end position="135"/>
    </location>
</feature>
<dbReference type="PANTHER" id="PTHR10605:SF56">
    <property type="entry name" value="BIFUNCTIONAL HEPARAN SULFATE N-DEACETYLASE_N-SULFOTRANSFERASE"/>
    <property type="match status" value="1"/>
</dbReference>
<dbReference type="SUPFAM" id="SSF52540">
    <property type="entry name" value="P-loop containing nucleoside triphosphate hydrolases"/>
    <property type="match status" value="1"/>
</dbReference>
<evidence type="ECO:0000256" key="3">
    <source>
        <dbReference type="SAM" id="MobiDB-lite"/>
    </source>
</evidence>
<dbReference type="Proteomes" id="UP000274822">
    <property type="component" value="Unassembled WGS sequence"/>
</dbReference>
<evidence type="ECO:0000313" key="5">
    <source>
        <dbReference type="EMBL" id="RUS30991.1"/>
    </source>
</evidence>
<dbReference type="InterPro" id="IPR000863">
    <property type="entry name" value="Sulfotransferase_dom"/>
</dbReference>
<feature type="domain" description="Sulfotransferase" evidence="4">
    <location>
        <begin position="2"/>
        <end position="44"/>
    </location>
</feature>
<dbReference type="AlphaFoldDB" id="A0A433QMI6"/>
<evidence type="ECO:0000256" key="2">
    <source>
        <dbReference type="ARBA" id="ARBA00023180"/>
    </source>
</evidence>
<feature type="region of interest" description="Disordered" evidence="3">
    <location>
        <begin position="111"/>
        <end position="135"/>
    </location>
</feature>
<sequence length="181" mass="20195">MYMNQLEPFIRHFPASQLLVVRSEDFIADPANAFRRVARFLGIDDGVYQTKMYVSDEEFFGDQATGAGMAALNGDSGVGGSGYWNGKKAGNGAKKLVVAMAMEDSSKEVENVASSEGVIKSEKSGGKEESPSLDDDMKRRLNLATRYRLQKVFRPLNKRLIEMFEGGERDFRGWEYDVDRG</sequence>
<proteinExistence type="predicted"/>
<dbReference type="Pfam" id="PF00685">
    <property type="entry name" value="Sulfotransfer_1"/>
    <property type="match status" value="1"/>
</dbReference>
<dbReference type="InterPro" id="IPR027417">
    <property type="entry name" value="P-loop_NTPase"/>
</dbReference>
<keyword evidence="1" id="KW-0808">Transferase</keyword>
<evidence type="ECO:0000256" key="1">
    <source>
        <dbReference type="ARBA" id="ARBA00022679"/>
    </source>
</evidence>
<dbReference type="GO" id="GO:0008146">
    <property type="term" value="F:sulfotransferase activity"/>
    <property type="evidence" value="ECO:0007669"/>
    <property type="project" value="InterPro"/>
</dbReference>
<dbReference type="EMBL" id="RBNJ01003386">
    <property type="protein sequence ID" value="RUS30991.1"/>
    <property type="molecule type" value="Genomic_DNA"/>
</dbReference>
<keyword evidence="6" id="KW-1185">Reference proteome</keyword>
<evidence type="ECO:0000259" key="4">
    <source>
        <dbReference type="Pfam" id="PF00685"/>
    </source>
</evidence>
<dbReference type="InterPro" id="IPR037359">
    <property type="entry name" value="NST/OST"/>
</dbReference>
<dbReference type="Gene3D" id="3.40.50.300">
    <property type="entry name" value="P-loop containing nucleotide triphosphate hydrolases"/>
    <property type="match status" value="1"/>
</dbReference>
<name>A0A433QMI6_9FUNG</name>
<evidence type="ECO:0000313" key="6">
    <source>
        <dbReference type="Proteomes" id="UP000274822"/>
    </source>
</evidence>
<keyword evidence="2" id="KW-0325">Glycoprotein</keyword>
<dbReference type="PANTHER" id="PTHR10605">
    <property type="entry name" value="HEPARAN SULFATE SULFOTRANSFERASE"/>
    <property type="match status" value="1"/>
</dbReference>
<comment type="caution">
    <text evidence="5">The sequence shown here is derived from an EMBL/GenBank/DDBJ whole genome shotgun (WGS) entry which is preliminary data.</text>
</comment>
<protein>
    <recommendedName>
        <fullName evidence="4">Sulfotransferase domain-containing protein</fullName>
    </recommendedName>
</protein>